<feature type="region of interest" description="Disordered" evidence="2">
    <location>
        <begin position="92"/>
        <end position="212"/>
    </location>
</feature>
<name>A0AAG5CTU5_ANOAO</name>
<sequence>MGSLEDAMCIGFICRLCSRPKRSVIFIFGVRGRQLDLLNKINSYLPIQVRQDDDLPKTICEACLAKILQHHQLIERIQQVQKRFLMMRNESNTPHINTDDQRTDAVPASESAHSSRTLSVDSTEPVEEPAQEPKASTSNTQLNSATNAETRPVSPGLQNEQTTTMTDSATTSKPISDANALEHTGPVRKKRRNFRVVKIVRKRLKRTPENSA</sequence>
<evidence type="ECO:0000313" key="4">
    <source>
        <dbReference type="EnsemblMetazoa" id="ENSAATROPP002225"/>
    </source>
</evidence>
<dbReference type="Pfam" id="PF07776">
    <property type="entry name" value="zf-AD"/>
    <property type="match status" value="1"/>
</dbReference>
<dbReference type="GO" id="GO:0008270">
    <property type="term" value="F:zinc ion binding"/>
    <property type="evidence" value="ECO:0007669"/>
    <property type="project" value="UniProtKB-UniRule"/>
</dbReference>
<dbReference type="GO" id="GO:0005634">
    <property type="term" value="C:nucleus"/>
    <property type="evidence" value="ECO:0007669"/>
    <property type="project" value="InterPro"/>
</dbReference>
<dbReference type="SUPFAM" id="SSF57716">
    <property type="entry name" value="Glucocorticoid receptor-like (DNA-binding domain)"/>
    <property type="match status" value="1"/>
</dbReference>
<feature type="binding site" evidence="1">
    <location>
        <position position="14"/>
    </location>
    <ligand>
        <name>Zn(2+)</name>
        <dbReference type="ChEBI" id="CHEBI:29105"/>
    </ligand>
</feature>
<keyword evidence="1" id="KW-0479">Metal-binding</keyword>
<dbReference type="Gene3D" id="3.40.1800.20">
    <property type="match status" value="1"/>
</dbReference>
<keyword evidence="1" id="KW-0863">Zinc-finger</keyword>
<protein>
    <recommendedName>
        <fullName evidence="3">ZAD domain-containing protein</fullName>
    </recommendedName>
</protein>
<keyword evidence="1" id="KW-0862">Zinc</keyword>
<feature type="compositionally biased region" description="Polar residues" evidence="2">
    <location>
        <begin position="134"/>
        <end position="149"/>
    </location>
</feature>
<evidence type="ECO:0000259" key="3">
    <source>
        <dbReference type="PROSITE" id="PS51915"/>
    </source>
</evidence>
<keyword evidence="5" id="KW-1185">Reference proteome</keyword>
<dbReference type="InterPro" id="IPR012934">
    <property type="entry name" value="Znf_AD"/>
</dbReference>
<feature type="compositionally biased region" description="Polar residues" evidence="2">
    <location>
        <begin position="111"/>
        <end position="122"/>
    </location>
</feature>
<dbReference type="PANTHER" id="PTHR39942:SF1">
    <property type="entry name" value="BCDNA.LD26519-RELATED"/>
    <property type="match status" value="1"/>
</dbReference>
<feature type="domain" description="ZAD" evidence="3">
    <location>
        <begin position="12"/>
        <end position="87"/>
    </location>
</feature>
<evidence type="ECO:0000313" key="5">
    <source>
        <dbReference type="Proteomes" id="UP000075880"/>
    </source>
</evidence>
<feature type="binding site" evidence="1">
    <location>
        <position position="17"/>
    </location>
    <ligand>
        <name>Zn(2+)</name>
        <dbReference type="ChEBI" id="CHEBI:29105"/>
    </ligand>
</feature>
<evidence type="ECO:0000256" key="1">
    <source>
        <dbReference type="PROSITE-ProRule" id="PRU01263"/>
    </source>
</evidence>
<organism evidence="4 5">
    <name type="scientific">Anopheles atroparvus</name>
    <name type="common">European mosquito</name>
    <dbReference type="NCBI Taxonomy" id="41427"/>
    <lineage>
        <taxon>Eukaryota</taxon>
        <taxon>Metazoa</taxon>
        <taxon>Ecdysozoa</taxon>
        <taxon>Arthropoda</taxon>
        <taxon>Hexapoda</taxon>
        <taxon>Insecta</taxon>
        <taxon>Pterygota</taxon>
        <taxon>Neoptera</taxon>
        <taxon>Endopterygota</taxon>
        <taxon>Diptera</taxon>
        <taxon>Nematocera</taxon>
        <taxon>Culicoidea</taxon>
        <taxon>Culicidae</taxon>
        <taxon>Anophelinae</taxon>
        <taxon>Anopheles</taxon>
    </lineage>
</organism>
<feature type="compositionally biased region" description="Low complexity" evidence="2">
    <location>
        <begin position="162"/>
        <end position="171"/>
    </location>
</feature>
<dbReference type="PROSITE" id="PS51915">
    <property type="entry name" value="ZAD"/>
    <property type="match status" value="1"/>
</dbReference>
<feature type="binding site" evidence="1">
    <location>
        <position position="63"/>
    </location>
    <ligand>
        <name>Zn(2+)</name>
        <dbReference type="ChEBI" id="CHEBI:29105"/>
    </ligand>
</feature>
<dbReference type="EnsemblMetazoa" id="ENSAATROPT002321">
    <property type="protein sequence ID" value="ENSAATROPP002225"/>
    <property type="gene ID" value="ENSAATROPG001827"/>
</dbReference>
<evidence type="ECO:0000256" key="2">
    <source>
        <dbReference type="SAM" id="MobiDB-lite"/>
    </source>
</evidence>
<feature type="compositionally biased region" description="Basic residues" evidence="2">
    <location>
        <begin position="186"/>
        <end position="205"/>
    </location>
</feature>
<dbReference type="PANTHER" id="PTHR39942">
    <property type="entry name" value="BCDNA.LD26519-RELATED"/>
    <property type="match status" value="1"/>
</dbReference>
<dbReference type="AlphaFoldDB" id="A0AAG5CTU5"/>
<feature type="binding site" evidence="1">
    <location>
        <position position="60"/>
    </location>
    <ligand>
        <name>Zn(2+)</name>
        <dbReference type="ChEBI" id="CHEBI:29105"/>
    </ligand>
</feature>
<dbReference type="Proteomes" id="UP000075880">
    <property type="component" value="Unassembled WGS sequence"/>
</dbReference>
<proteinExistence type="predicted"/>
<dbReference type="SMART" id="SM00868">
    <property type="entry name" value="zf-AD"/>
    <property type="match status" value="1"/>
</dbReference>
<accession>A0AAG5CTU5</accession>
<reference evidence="4" key="1">
    <citation type="submission" date="2024-04" db="UniProtKB">
        <authorList>
            <consortium name="EnsemblMetazoa"/>
        </authorList>
    </citation>
    <scope>IDENTIFICATION</scope>
    <source>
        <strain evidence="4">EBRO</strain>
    </source>
</reference>